<dbReference type="EMBL" id="JABZMK010000001">
    <property type="protein sequence ID" value="MBF1128630.1"/>
    <property type="molecule type" value="Genomic_DNA"/>
</dbReference>
<evidence type="ECO:0000256" key="1">
    <source>
        <dbReference type="SAM" id="MobiDB-lite"/>
    </source>
</evidence>
<dbReference type="AlphaFoldDB" id="A0A930B723"/>
<comment type="caution">
    <text evidence="2">The sequence shown here is derived from an EMBL/GenBank/DDBJ whole genome shotgun (WGS) entry which is preliminary data.</text>
</comment>
<reference evidence="2" key="1">
    <citation type="submission" date="2020-04" db="EMBL/GenBank/DDBJ databases">
        <title>Deep metagenomics examines the oral microbiome during advanced dental caries in children, revealing novel taxa and co-occurrences with host molecules.</title>
        <authorList>
            <person name="Baker J.L."/>
            <person name="Morton J.T."/>
            <person name="Dinis M."/>
            <person name="Alvarez R."/>
            <person name="Tran N.C."/>
            <person name="Knight R."/>
            <person name="Edlund A."/>
        </authorList>
    </citation>
    <scope>NUCLEOTIDE SEQUENCE</scope>
    <source>
        <strain evidence="2">JCVI_32_bin.14</strain>
    </source>
</reference>
<dbReference type="RefSeq" id="WP_276638429.1">
    <property type="nucleotide sequence ID" value="NZ_DBEZZS010000099.1"/>
</dbReference>
<accession>A0A930B723</accession>
<organism evidence="2 3">
    <name type="scientific">Dialister invisus</name>
    <dbReference type="NCBI Taxonomy" id="218538"/>
    <lineage>
        <taxon>Bacteria</taxon>
        <taxon>Bacillati</taxon>
        <taxon>Bacillota</taxon>
        <taxon>Negativicutes</taxon>
        <taxon>Veillonellales</taxon>
        <taxon>Veillonellaceae</taxon>
        <taxon>Dialister</taxon>
    </lineage>
</organism>
<evidence type="ECO:0000313" key="3">
    <source>
        <dbReference type="Proteomes" id="UP000757890"/>
    </source>
</evidence>
<name>A0A930B723_9FIRM</name>
<sequence>MAFTLICHVCGHKLKLFDSSIKKRKGMIRCPHCSARISYDLDSRKIEKSGFWAAEEPAFDYRTKNKMLSQLEQDKNRKNPSVPQEQEPFGMNPFQSRASFAEFDLKTGQIKKESAKSSLSVPMARHSFPQRIRTALYRKKAVHSTSRKLMHQKSFLSFSWTSILFQKIKNFFH</sequence>
<feature type="region of interest" description="Disordered" evidence="1">
    <location>
        <begin position="72"/>
        <end position="92"/>
    </location>
</feature>
<evidence type="ECO:0000313" key="2">
    <source>
        <dbReference type="EMBL" id="MBF1128630.1"/>
    </source>
</evidence>
<gene>
    <name evidence="2" type="ORF">HXL70_01070</name>
</gene>
<protein>
    <submittedName>
        <fullName evidence="2">Uncharacterized protein</fullName>
    </submittedName>
</protein>
<proteinExistence type="predicted"/>
<dbReference type="Proteomes" id="UP000757890">
    <property type="component" value="Unassembled WGS sequence"/>
</dbReference>